<dbReference type="Pfam" id="PF00023">
    <property type="entry name" value="Ank"/>
    <property type="match status" value="1"/>
</dbReference>
<evidence type="ECO:0000256" key="1">
    <source>
        <dbReference type="ARBA" id="ARBA00022737"/>
    </source>
</evidence>
<evidence type="ECO:0000313" key="5">
    <source>
        <dbReference type="Proteomes" id="UP000813385"/>
    </source>
</evidence>
<sequence length="1246" mass="140410">MDPASIVGVVAASAQFADTVRKLVKFVKEIYAGTEAGPTKHRLVQLEIWAEVAEKIRDLGDQDDPQTEKIMKQCIPTVQELADHLGRIQISEADGRRDKARKALLARWEKDDIADLFAQLHRDQMTLLTYRSFASEGHLLRKIRESMGSVLDERLRYSQHDSQPNAGGEFLGAIFVTDPRDDRSALVHRKSPRVEGTCAWITKTVEFIDWMSSTATSPGLIVEGGPGKGKSMIAIYLTEYLEQLIQTSEANTESAIYFFCDNRNPKQNNALAVIRCLVWQLCQLRPHLLHHGVKEAKARGDAKHLAEQSAAAVEALWRIFINMINDERAGTISCVIDGLDECDEDSILSILTKFHGFMAGQESPRRNFKFIILSRPLNSRCRPPQLRTLAIPKIELDPDLNKDDITIFIDKRVDELAESSDRPWRDSLRRKVKETLLKQAGGTFLWAGFVADDLRGKSAFEVNRCLRTLPLGLNGVYDRILLNMPEAHRSKIRSILHWICLAQHPLSKAELSGLVHSEESVDDDNDDDTATSDVALSWVSNSDEESTLDAGLRLDMEMLEGLLEYCKPIVRVANNDIHFVRKPITRLTDDDIIHFVHQSVKDYLMRVDNLIDADLAYYAVGSVQYKNEMLGRKCIDVILEHPKHCPEVNVDPLEPGYHAVRACFCIYRSWTSSFEYAIRYWVHHIRSCGEEYQDLATANKVLQIIGEEGNLRQMWLLEHEVSLGNPDDLFNNACRRTGNITALTLAIALGLGPTVRRLLPMSVDDYFTAMQLYMFCRHGFIRECRHCLQQVTAGDTDDFSGRTNNNSIHGSFLKLAIQNHHFHIVEVILERYDIEAVLRDAGSLSEAVKTGEHTITQLLLGLQPSPREVHGKDLDRALLAVSTRGTGWESLMLQLINSGADPRVLSDLHILYKLARTGPAKSGIELLQVLLGSGMDLTKSDYDGQTPLHFAASALNVRMTSMLLQWAAPLRVVDSEGQTPLHLAAASQRDDGHFEDMFNLLFPAGRAFSPGFSEGGMSGECWPLDRADNSGRSALHLASENAAPKAVEVLLAAGASPSLKDNKGQTPLARLIDAFRLEWHDFDFEHWPDSIDMEHAPEDSQDRPNFRRGWITCMHLLIEAGATGNEQDDQGRTVLHILAQLTEKATAKMRHHTKPAFENKPYYSMRLLHAKARYQRCCLADGLEVLRSMNIDDGLKDAYGKTARDYYPPAEFWRMEREFGVDELEYLASHTESFELLIWPLHEFIS</sequence>
<reference evidence="4" key="1">
    <citation type="journal article" date="2021" name="Nat. Commun.">
        <title>Genetic determinants of endophytism in the Arabidopsis root mycobiome.</title>
        <authorList>
            <person name="Mesny F."/>
            <person name="Miyauchi S."/>
            <person name="Thiergart T."/>
            <person name="Pickel B."/>
            <person name="Atanasova L."/>
            <person name="Karlsson M."/>
            <person name="Huettel B."/>
            <person name="Barry K.W."/>
            <person name="Haridas S."/>
            <person name="Chen C."/>
            <person name="Bauer D."/>
            <person name="Andreopoulos W."/>
            <person name="Pangilinan J."/>
            <person name="LaButti K."/>
            <person name="Riley R."/>
            <person name="Lipzen A."/>
            <person name="Clum A."/>
            <person name="Drula E."/>
            <person name="Henrissat B."/>
            <person name="Kohler A."/>
            <person name="Grigoriev I.V."/>
            <person name="Martin F.M."/>
            <person name="Hacquard S."/>
        </authorList>
    </citation>
    <scope>NUCLEOTIDE SEQUENCE</scope>
    <source>
        <strain evidence="4">MPI-CAGE-AT-0016</strain>
    </source>
</reference>
<dbReference type="InterPro" id="IPR027417">
    <property type="entry name" value="P-loop_NTPase"/>
</dbReference>
<feature type="repeat" description="ANK" evidence="2">
    <location>
        <begin position="943"/>
        <end position="975"/>
    </location>
</feature>
<dbReference type="InterPro" id="IPR056884">
    <property type="entry name" value="NPHP3-like_N"/>
</dbReference>
<dbReference type="PANTHER" id="PTHR10039:SF14">
    <property type="entry name" value="NACHT DOMAIN-CONTAINING PROTEIN"/>
    <property type="match status" value="1"/>
</dbReference>
<dbReference type="Pfam" id="PF12796">
    <property type="entry name" value="Ank_2"/>
    <property type="match status" value="1"/>
</dbReference>
<feature type="repeat" description="ANK" evidence="2">
    <location>
        <begin position="1030"/>
        <end position="1062"/>
    </location>
</feature>
<feature type="domain" description="Nephrocystin 3-like N-terminal" evidence="3">
    <location>
        <begin position="196"/>
        <end position="375"/>
    </location>
</feature>
<gene>
    <name evidence="4" type="ORF">B0T11DRAFT_98861</name>
</gene>
<dbReference type="OrthoDB" id="5418336at2759"/>
<keyword evidence="1" id="KW-0677">Repeat</keyword>
<dbReference type="InterPro" id="IPR002110">
    <property type="entry name" value="Ankyrin_rpt"/>
</dbReference>
<comment type="caution">
    <text evidence="4">The sequence shown here is derived from an EMBL/GenBank/DDBJ whole genome shotgun (WGS) entry which is preliminary data.</text>
</comment>
<dbReference type="SUPFAM" id="SSF52540">
    <property type="entry name" value="P-loop containing nucleoside triphosphate hydrolases"/>
    <property type="match status" value="1"/>
</dbReference>
<dbReference type="Pfam" id="PF24883">
    <property type="entry name" value="NPHP3_N"/>
    <property type="match status" value="1"/>
</dbReference>
<dbReference type="PROSITE" id="PS50088">
    <property type="entry name" value="ANK_REPEAT"/>
    <property type="match status" value="2"/>
</dbReference>
<dbReference type="SUPFAM" id="SSF48403">
    <property type="entry name" value="Ankyrin repeat"/>
    <property type="match status" value="2"/>
</dbReference>
<dbReference type="Gene3D" id="1.25.40.20">
    <property type="entry name" value="Ankyrin repeat-containing domain"/>
    <property type="match status" value="1"/>
</dbReference>
<keyword evidence="5" id="KW-1185">Reference proteome</keyword>
<evidence type="ECO:0000259" key="3">
    <source>
        <dbReference type="Pfam" id="PF24883"/>
    </source>
</evidence>
<dbReference type="InterPro" id="IPR036770">
    <property type="entry name" value="Ankyrin_rpt-contain_sf"/>
</dbReference>
<dbReference type="AlphaFoldDB" id="A0A8K0TG83"/>
<dbReference type="Proteomes" id="UP000813385">
    <property type="component" value="Unassembled WGS sequence"/>
</dbReference>
<accession>A0A8K0TG83</accession>
<name>A0A8K0TG83_9PEZI</name>
<evidence type="ECO:0000313" key="4">
    <source>
        <dbReference type="EMBL" id="KAH7358020.1"/>
    </source>
</evidence>
<dbReference type="PANTHER" id="PTHR10039">
    <property type="entry name" value="AMELOGENIN"/>
    <property type="match status" value="1"/>
</dbReference>
<dbReference type="EMBL" id="JAGPXD010000004">
    <property type="protein sequence ID" value="KAH7358020.1"/>
    <property type="molecule type" value="Genomic_DNA"/>
</dbReference>
<organism evidence="4 5">
    <name type="scientific">Plectosphaerella cucumerina</name>
    <dbReference type="NCBI Taxonomy" id="40658"/>
    <lineage>
        <taxon>Eukaryota</taxon>
        <taxon>Fungi</taxon>
        <taxon>Dikarya</taxon>
        <taxon>Ascomycota</taxon>
        <taxon>Pezizomycotina</taxon>
        <taxon>Sordariomycetes</taxon>
        <taxon>Hypocreomycetidae</taxon>
        <taxon>Glomerellales</taxon>
        <taxon>Plectosphaerellaceae</taxon>
        <taxon>Plectosphaerella</taxon>
    </lineage>
</organism>
<dbReference type="Gene3D" id="3.40.50.300">
    <property type="entry name" value="P-loop containing nucleotide triphosphate hydrolases"/>
    <property type="match status" value="1"/>
</dbReference>
<keyword evidence="2" id="KW-0040">ANK repeat</keyword>
<dbReference type="PROSITE" id="PS50297">
    <property type="entry name" value="ANK_REP_REGION"/>
    <property type="match status" value="2"/>
</dbReference>
<proteinExistence type="predicted"/>
<evidence type="ECO:0000256" key="2">
    <source>
        <dbReference type="PROSITE-ProRule" id="PRU00023"/>
    </source>
</evidence>
<protein>
    <submittedName>
        <fullName evidence="4">Ankyrin repeat-containing domain protein</fullName>
    </submittedName>
</protein>
<dbReference type="SMART" id="SM00248">
    <property type="entry name" value="ANK"/>
    <property type="match status" value="4"/>
</dbReference>